<reference evidence="1" key="1">
    <citation type="submission" date="2022-05" db="EMBL/GenBank/DDBJ databases">
        <title>A methanotrophic Mycobacterium dominates a cave microbial ecosystem.</title>
        <authorList>
            <person name="Van Spanning R.J.M."/>
            <person name="Guan Q."/>
            <person name="Melkonian C."/>
            <person name="Gallant J."/>
            <person name="Polerecky L."/>
            <person name="Flot J.-F."/>
            <person name="Brandt B.W."/>
            <person name="Braster M."/>
            <person name="Iturbe Espinoza P."/>
            <person name="Aerts J."/>
            <person name="Meima-Franke M."/>
            <person name="Piersma S.R."/>
            <person name="Bunduc C."/>
            <person name="Ummels R."/>
            <person name="Pain A."/>
            <person name="Fleming E.J."/>
            <person name="van der Wel N."/>
            <person name="Gherman V.D."/>
            <person name="Sarbu S.M."/>
            <person name="Bodelier P.L.E."/>
            <person name="Bitter W."/>
        </authorList>
    </citation>
    <scope>NUCLEOTIDE SEQUENCE</scope>
    <source>
        <strain evidence="1">Sulfur Cave</strain>
    </source>
</reference>
<dbReference type="RefSeq" id="WP_219066710.1">
    <property type="nucleotide sequence ID" value="NZ_CAJUXY010000010.1"/>
</dbReference>
<protein>
    <submittedName>
        <fullName evidence="1">Uncharacterized protein</fullName>
    </submittedName>
</protein>
<gene>
    <name evidence="1" type="ORF">M5I08_04990</name>
</gene>
<dbReference type="EMBL" id="CP097320">
    <property type="protein sequence ID" value="UQX11786.1"/>
    <property type="molecule type" value="Genomic_DNA"/>
</dbReference>
<organism evidence="1 2">
    <name type="scientific">Candidatus Mycobacterium methanotrophicum</name>
    <dbReference type="NCBI Taxonomy" id="2943498"/>
    <lineage>
        <taxon>Bacteria</taxon>
        <taxon>Bacillati</taxon>
        <taxon>Actinomycetota</taxon>
        <taxon>Actinomycetes</taxon>
        <taxon>Mycobacteriales</taxon>
        <taxon>Mycobacteriaceae</taxon>
        <taxon>Mycobacterium</taxon>
    </lineage>
</organism>
<accession>A0ABY4QMD1</accession>
<keyword evidence="2" id="KW-1185">Reference proteome</keyword>
<evidence type="ECO:0000313" key="1">
    <source>
        <dbReference type="EMBL" id="UQX11786.1"/>
    </source>
</evidence>
<evidence type="ECO:0000313" key="2">
    <source>
        <dbReference type="Proteomes" id="UP001056610"/>
    </source>
</evidence>
<name>A0ABY4QMD1_9MYCO</name>
<proteinExistence type="predicted"/>
<sequence>MAGYEPLGDLSDDHVTFEIGTLGDLRIDLFLRVKVFRGQIRWFCLGLWMESTAGRFELERVDCCDSELHRHRFYQHRSENRVKIYELSPGDERIVDTAYQMQYEYLITNWEQIVDRWHRAH</sequence>
<dbReference type="Proteomes" id="UP001056610">
    <property type="component" value="Chromosome"/>
</dbReference>